<feature type="domain" description="Tripartite ATP-independent periplasmic transporters DctQ component" evidence="10">
    <location>
        <begin position="25"/>
        <end position="153"/>
    </location>
</feature>
<dbReference type="GO" id="GO:0022857">
    <property type="term" value="F:transmembrane transporter activity"/>
    <property type="evidence" value="ECO:0007669"/>
    <property type="project" value="TreeGrafter"/>
</dbReference>
<gene>
    <name evidence="11" type="ORF">BBF96_00215</name>
</gene>
<evidence type="ECO:0000256" key="7">
    <source>
        <dbReference type="ARBA" id="ARBA00023136"/>
    </source>
</evidence>
<feature type="transmembrane region" description="Helical" evidence="9">
    <location>
        <begin position="49"/>
        <end position="67"/>
    </location>
</feature>
<dbReference type="KEGG" id="aft:BBF96_00215"/>
<name>A0A3S9SUK0_9FIRM</name>
<keyword evidence="3" id="KW-1003">Cell membrane</keyword>
<dbReference type="RefSeq" id="WP_127015295.1">
    <property type="nucleotide sequence ID" value="NZ_CP016379.1"/>
</dbReference>
<evidence type="ECO:0000256" key="9">
    <source>
        <dbReference type="SAM" id="Phobius"/>
    </source>
</evidence>
<dbReference type="PANTHER" id="PTHR35011">
    <property type="entry name" value="2,3-DIKETO-L-GULONATE TRAP TRANSPORTER SMALL PERMEASE PROTEIN YIAM"/>
    <property type="match status" value="1"/>
</dbReference>
<evidence type="ECO:0000313" key="12">
    <source>
        <dbReference type="Proteomes" id="UP000267250"/>
    </source>
</evidence>
<dbReference type="InterPro" id="IPR007387">
    <property type="entry name" value="TRAP_DctQ"/>
</dbReference>
<proteinExistence type="inferred from homology"/>
<evidence type="ECO:0000256" key="1">
    <source>
        <dbReference type="ARBA" id="ARBA00004429"/>
    </source>
</evidence>
<sequence>MKNKNLLTVITNIYKGIIVILTFLMFVIVGANVFMRYVLNNSLGWADELSRFIFIWVSFLGAVLAYHSNEHIGLDIVVKLIPSKKIQLIFRLIGDLGVLLVIIFLTYYGWVVASSATNLSPALYIPMKFVYMIIPVSAFLMGLINIKKIIHTLKLLKNYSFGQVQREV</sequence>
<reference evidence="11 12" key="1">
    <citation type="submission" date="2016-07" db="EMBL/GenBank/DDBJ databases">
        <title>Genome and transcriptome analysis of iron-reducing fermentative bacteria Anoxybacter fermentans.</title>
        <authorList>
            <person name="Zeng X."/>
            <person name="Shao Z."/>
        </authorList>
    </citation>
    <scope>NUCLEOTIDE SEQUENCE [LARGE SCALE GENOMIC DNA]</scope>
    <source>
        <strain evidence="11 12">DY22613</strain>
    </source>
</reference>
<keyword evidence="4" id="KW-0997">Cell inner membrane</keyword>
<dbReference type="InterPro" id="IPR055348">
    <property type="entry name" value="DctQ"/>
</dbReference>
<dbReference type="GO" id="GO:0015740">
    <property type="term" value="P:C4-dicarboxylate transport"/>
    <property type="evidence" value="ECO:0007669"/>
    <property type="project" value="TreeGrafter"/>
</dbReference>
<dbReference type="OrthoDB" id="9814265at2"/>
<feature type="transmembrane region" description="Helical" evidence="9">
    <location>
        <begin position="129"/>
        <end position="146"/>
    </location>
</feature>
<keyword evidence="6 9" id="KW-1133">Transmembrane helix</keyword>
<keyword evidence="2" id="KW-0813">Transport</keyword>
<evidence type="ECO:0000256" key="5">
    <source>
        <dbReference type="ARBA" id="ARBA00022692"/>
    </source>
</evidence>
<dbReference type="Proteomes" id="UP000267250">
    <property type="component" value="Chromosome"/>
</dbReference>
<evidence type="ECO:0000256" key="2">
    <source>
        <dbReference type="ARBA" id="ARBA00022448"/>
    </source>
</evidence>
<protein>
    <recommendedName>
        <fullName evidence="10">Tripartite ATP-independent periplasmic transporters DctQ component domain-containing protein</fullName>
    </recommendedName>
</protein>
<evidence type="ECO:0000256" key="3">
    <source>
        <dbReference type="ARBA" id="ARBA00022475"/>
    </source>
</evidence>
<dbReference type="AlphaFoldDB" id="A0A3S9SUK0"/>
<evidence type="ECO:0000256" key="4">
    <source>
        <dbReference type="ARBA" id="ARBA00022519"/>
    </source>
</evidence>
<dbReference type="EMBL" id="CP016379">
    <property type="protein sequence ID" value="AZR71964.1"/>
    <property type="molecule type" value="Genomic_DNA"/>
</dbReference>
<comment type="similarity">
    <text evidence="8">Belongs to the TRAP transporter small permease family.</text>
</comment>
<feature type="transmembrane region" description="Helical" evidence="9">
    <location>
        <begin position="12"/>
        <end position="37"/>
    </location>
</feature>
<keyword evidence="12" id="KW-1185">Reference proteome</keyword>
<evidence type="ECO:0000313" key="11">
    <source>
        <dbReference type="EMBL" id="AZR71964.1"/>
    </source>
</evidence>
<evidence type="ECO:0000256" key="6">
    <source>
        <dbReference type="ARBA" id="ARBA00022989"/>
    </source>
</evidence>
<evidence type="ECO:0000256" key="8">
    <source>
        <dbReference type="ARBA" id="ARBA00038436"/>
    </source>
</evidence>
<comment type="subcellular location">
    <subcellularLocation>
        <location evidence="1">Cell inner membrane</location>
        <topology evidence="1">Multi-pass membrane protein</topology>
    </subcellularLocation>
</comment>
<accession>A0A3S9SUK0</accession>
<keyword evidence="5 9" id="KW-0812">Transmembrane</keyword>
<dbReference type="GO" id="GO:0005886">
    <property type="term" value="C:plasma membrane"/>
    <property type="evidence" value="ECO:0007669"/>
    <property type="project" value="UniProtKB-SubCell"/>
</dbReference>
<evidence type="ECO:0000259" key="10">
    <source>
        <dbReference type="Pfam" id="PF04290"/>
    </source>
</evidence>
<dbReference type="Pfam" id="PF04290">
    <property type="entry name" value="DctQ"/>
    <property type="match status" value="1"/>
</dbReference>
<dbReference type="PANTHER" id="PTHR35011:SF2">
    <property type="entry name" value="2,3-DIKETO-L-GULONATE TRAP TRANSPORTER SMALL PERMEASE PROTEIN YIAM"/>
    <property type="match status" value="1"/>
</dbReference>
<organism evidence="11 12">
    <name type="scientific">Anoxybacter fermentans</name>
    <dbReference type="NCBI Taxonomy" id="1323375"/>
    <lineage>
        <taxon>Bacteria</taxon>
        <taxon>Bacillati</taxon>
        <taxon>Bacillota</taxon>
        <taxon>Clostridia</taxon>
        <taxon>Halanaerobiales</taxon>
        <taxon>Anoxybacter</taxon>
    </lineage>
</organism>
<feature type="transmembrane region" description="Helical" evidence="9">
    <location>
        <begin position="88"/>
        <end position="109"/>
    </location>
</feature>
<keyword evidence="7 9" id="KW-0472">Membrane</keyword>